<comment type="caution">
    <text evidence="1">The sequence shown here is derived from an EMBL/GenBank/DDBJ whole genome shotgun (WGS) entry which is preliminary data.</text>
</comment>
<evidence type="ECO:0000313" key="1">
    <source>
        <dbReference type="EMBL" id="GME82631.1"/>
    </source>
</evidence>
<proteinExistence type="predicted"/>
<gene>
    <name evidence="1" type="ORF">Amon02_000564400</name>
</gene>
<organism evidence="1 2">
    <name type="scientific">Ambrosiozyma monospora</name>
    <name type="common">Yeast</name>
    <name type="synonym">Endomycopsis monosporus</name>
    <dbReference type="NCBI Taxonomy" id="43982"/>
    <lineage>
        <taxon>Eukaryota</taxon>
        <taxon>Fungi</taxon>
        <taxon>Dikarya</taxon>
        <taxon>Ascomycota</taxon>
        <taxon>Saccharomycotina</taxon>
        <taxon>Pichiomycetes</taxon>
        <taxon>Pichiales</taxon>
        <taxon>Pichiaceae</taxon>
        <taxon>Ambrosiozyma</taxon>
    </lineage>
</organism>
<accession>A0ACB5T6L8</accession>
<keyword evidence="2" id="KW-1185">Reference proteome</keyword>
<sequence length="205" mass="23007">MDHLPSYKRLDLHHKTMQSPMSLYFPAIRHIIKYLTVVCVLLTQVNAEDSPAPHVLAYSAGRGGYFEVAVPVDLAPFTIHAIPEDFEFDATMCYTSDESSSITDGTLGFASSRAAYVYTDDGSSKHDTIRVGFALNVPEEITEDIIAEFTIQPEDFGTAYFTVDATLNTEMLSYDDNLVRCLQWTLLLHLNMDHILSLHRQPILT</sequence>
<reference evidence="1" key="1">
    <citation type="submission" date="2023-04" db="EMBL/GenBank/DDBJ databases">
        <title>Ambrosiozyma monospora NBRC 10751.</title>
        <authorList>
            <person name="Ichikawa N."/>
            <person name="Sato H."/>
            <person name="Tonouchi N."/>
        </authorList>
    </citation>
    <scope>NUCLEOTIDE SEQUENCE</scope>
    <source>
        <strain evidence="1">NBRC 10751</strain>
    </source>
</reference>
<dbReference type="EMBL" id="BSXS01004233">
    <property type="protein sequence ID" value="GME82631.1"/>
    <property type="molecule type" value="Genomic_DNA"/>
</dbReference>
<name>A0ACB5T6L8_AMBMO</name>
<protein>
    <submittedName>
        <fullName evidence="1">Unnamed protein product</fullName>
    </submittedName>
</protein>
<dbReference type="Proteomes" id="UP001165064">
    <property type="component" value="Unassembled WGS sequence"/>
</dbReference>
<evidence type="ECO:0000313" key="2">
    <source>
        <dbReference type="Proteomes" id="UP001165064"/>
    </source>
</evidence>